<protein>
    <submittedName>
        <fullName evidence="1">Uncharacterized protein</fullName>
    </submittedName>
</protein>
<dbReference type="STRING" id="525898.Sdel_0935"/>
<dbReference type="HOGENOM" id="CLU_2884282_0_0_7"/>
<gene>
    <name evidence="1" type="ordered locus">Sdel_0935</name>
</gene>
<sequence length="63" mass="7270">MSGTTVKEGLLIITFKEAPKTILSYNAKEVKEYLKANALYREDGYEYNEEEVAKRFPKQVVPK</sequence>
<reference evidence="2" key="1">
    <citation type="submission" date="2009-11" db="EMBL/GenBank/DDBJ databases">
        <title>The complete genome of Sulfurospirillum deleyianum DSM 6946.</title>
        <authorList>
            <consortium name="US DOE Joint Genome Institute (JGI-PGF)"/>
            <person name="Lucas S."/>
            <person name="Copeland A."/>
            <person name="Lapidus A."/>
            <person name="Glavina del Rio T."/>
            <person name="Dalin E."/>
            <person name="Tice H."/>
            <person name="Bruce D."/>
            <person name="Goodwin L."/>
            <person name="Pitluck S."/>
            <person name="Kyrpides N."/>
            <person name="Mavromatis K."/>
            <person name="Ivanova N."/>
            <person name="Ovchinnikova G."/>
            <person name="Munk A.C."/>
            <person name="Lu M."/>
            <person name="Brettin T."/>
            <person name="Detter J.C."/>
            <person name="Han C."/>
            <person name="Tapia R."/>
            <person name="Larimer F."/>
            <person name="Land M."/>
            <person name="Hauser L."/>
            <person name="Markowitz V."/>
            <person name="Cheng J.F."/>
            <person name="Hugenholtz P."/>
            <person name="Woyke T."/>
            <person name="Wu D."/>
            <person name="Aumann P."/>
            <person name="Schneider S."/>
            <person name="Lang E."/>
            <person name="Spring S."/>
            <person name="Klenk H.P."/>
            <person name="Eisen J.A."/>
        </authorList>
    </citation>
    <scope>NUCLEOTIDE SEQUENCE [LARGE SCALE GENOMIC DNA]</scope>
    <source>
        <strain evidence="2">ATCC 51133 / DSM 6946 / 5175</strain>
    </source>
</reference>
<dbReference type="KEGG" id="sdl:Sdel_0935"/>
<dbReference type="EMBL" id="CP001816">
    <property type="protein sequence ID" value="ACZ11965.1"/>
    <property type="molecule type" value="Genomic_DNA"/>
</dbReference>
<evidence type="ECO:0000313" key="1">
    <source>
        <dbReference type="EMBL" id="ACZ11965.1"/>
    </source>
</evidence>
<organism evidence="1 2">
    <name type="scientific">Sulfurospirillum deleyianum (strain ATCC 51133 / DSM 6946 / 5175)</name>
    <dbReference type="NCBI Taxonomy" id="525898"/>
    <lineage>
        <taxon>Bacteria</taxon>
        <taxon>Pseudomonadati</taxon>
        <taxon>Campylobacterota</taxon>
        <taxon>Epsilonproteobacteria</taxon>
        <taxon>Campylobacterales</taxon>
        <taxon>Sulfurospirillaceae</taxon>
        <taxon>Sulfurospirillum</taxon>
    </lineage>
</organism>
<dbReference type="AlphaFoldDB" id="D1B1J5"/>
<evidence type="ECO:0000313" key="2">
    <source>
        <dbReference type="Proteomes" id="UP000002222"/>
    </source>
</evidence>
<accession>D1B1J5</accession>
<proteinExistence type="predicted"/>
<dbReference type="Proteomes" id="UP000002222">
    <property type="component" value="Chromosome"/>
</dbReference>
<reference evidence="1 2" key="2">
    <citation type="journal article" date="2010" name="Stand. Genomic Sci.">
        <title>Complete genome sequence of Sulfurospirillum deleyianum type strain (5175).</title>
        <authorList>
            <person name="Sikorski J."/>
            <person name="Lapidus A."/>
            <person name="Copeland A."/>
            <person name="Glavina Del Rio T."/>
            <person name="Nolan M."/>
            <person name="Lucas S."/>
            <person name="Chen F."/>
            <person name="Tice H."/>
            <person name="Cheng J.F."/>
            <person name="Saunders E."/>
            <person name="Bruce D."/>
            <person name="Goodwin L."/>
            <person name="Pitluck S."/>
            <person name="Ovchinnikova G."/>
            <person name="Pati A."/>
            <person name="Ivanova N."/>
            <person name="Mavromatis K."/>
            <person name="Chen A."/>
            <person name="Palaniappan K."/>
            <person name="Chain P."/>
            <person name="Land M."/>
            <person name="Hauser L."/>
            <person name="Chang Y.J."/>
            <person name="Jeffries C.D."/>
            <person name="Brettin T."/>
            <person name="Detter J.C."/>
            <person name="Han C."/>
            <person name="Rohde M."/>
            <person name="Lang E."/>
            <person name="Spring S."/>
            <person name="Goker M."/>
            <person name="Bristow J."/>
            <person name="Eisen J.A."/>
            <person name="Markowitz V."/>
            <person name="Hugenholtz P."/>
            <person name="Kyrpides N.C."/>
            <person name="Klenk H.P."/>
        </authorList>
    </citation>
    <scope>NUCLEOTIDE SEQUENCE [LARGE SCALE GENOMIC DNA]</scope>
    <source>
        <strain evidence="2">ATCC 51133 / DSM 6946 / 5175</strain>
    </source>
</reference>
<name>D1B1J5_SULD5</name>
<keyword evidence="2" id="KW-1185">Reference proteome</keyword>